<evidence type="ECO:0008006" key="4">
    <source>
        <dbReference type="Google" id="ProtNLM"/>
    </source>
</evidence>
<reference evidence="2" key="2">
    <citation type="submission" date="2020-09" db="EMBL/GenBank/DDBJ databases">
        <authorList>
            <person name="Sun Q."/>
            <person name="Zhou Y."/>
        </authorList>
    </citation>
    <scope>NUCLEOTIDE SEQUENCE</scope>
    <source>
        <strain evidence="2">CGMCC 1.15958</strain>
    </source>
</reference>
<dbReference type="GO" id="GO:0031179">
    <property type="term" value="P:peptide modification"/>
    <property type="evidence" value="ECO:0007669"/>
    <property type="project" value="InterPro"/>
</dbReference>
<feature type="binding site" evidence="1">
    <location>
        <position position="320"/>
    </location>
    <ligand>
        <name>Zn(2+)</name>
        <dbReference type="ChEBI" id="CHEBI:29105"/>
    </ligand>
</feature>
<proteinExistence type="predicted"/>
<comment type="caution">
    <text evidence="2">The sequence shown here is derived from an EMBL/GenBank/DDBJ whole genome shotgun (WGS) entry which is preliminary data.</text>
</comment>
<dbReference type="PANTHER" id="PTHR12736:SF21">
    <property type="entry name" value="LANC-LIKE PROTEIN 2"/>
    <property type="match status" value="1"/>
</dbReference>
<name>A0A916Z365_9BACT</name>
<dbReference type="Pfam" id="PF05147">
    <property type="entry name" value="LANC_like"/>
    <property type="match status" value="1"/>
</dbReference>
<feature type="binding site" evidence="1">
    <location>
        <position position="270"/>
    </location>
    <ligand>
        <name>Zn(2+)</name>
        <dbReference type="ChEBI" id="CHEBI:29105"/>
    </ligand>
</feature>
<sequence length="402" mass="46672">MVAIENDIDFLFDKVNNILPEKLNVNSLYNGNTGLLAYYFYIYRYTNDDVWAEKASDLLMTIFNELKNSQSVYTFKSPLSFGGSGLGLVLSLAVEDEIMDNDFEDLLLEFDKIAFEGAAKHISEDNPDPLHGAIGSMYYLCQRVNNNPTTVEYLTTLVKALYEKAIKDEKGIRFLNKHLEKFQSHQKFNFGYAHGLSGILMVLSKIYEHGIAQDLCREMIYEGTRYMLSFKNAPDFNKQKYSFLPLSTDEELPWNHPDNFKEYGGRLGWCYGDLSQMFYLYSMGKLFNNPDWTTVADEIGEVVIQRKVFDNTWINASQFCHGTSGLVYLFRKIYQLTDNYNYKLASEYWLDQTIFRLKKELDGEHTDKLCADILEGFIGVNLVLQTEKYDLNYHWDKMFLLS</sequence>
<dbReference type="Proteomes" id="UP000609064">
    <property type="component" value="Unassembled WGS sequence"/>
</dbReference>
<evidence type="ECO:0000313" key="3">
    <source>
        <dbReference type="Proteomes" id="UP000609064"/>
    </source>
</evidence>
<dbReference type="PRINTS" id="PR01955">
    <property type="entry name" value="LANCFRANKIA"/>
</dbReference>
<dbReference type="AlphaFoldDB" id="A0A916Z365"/>
<dbReference type="Gene3D" id="1.50.10.20">
    <property type="match status" value="1"/>
</dbReference>
<keyword evidence="3" id="KW-1185">Reference proteome</keyword>
<dbReference type="RefSeq" id="WP_188769318.1">
    <property type="nucleotide sequence ID" value="NZ_BMKK01000011.1"/>
</dbReference>
<dbReference type="GO" id="GO:0005886">
    <property type="term" value="C:plasma membrane"/>
    <property type="evidence" value="ECO:0007669"/>
    <property type="project" value="TreeGrafter"/>
</dbReference>
<organism evidence="2 3">
    <name type="scientific">Emticicia aquatilis</name>
    <dbReference type="NCBI Taxonomy" id="1537369"/>
    <lineage>
        <taxon>Bacteria</taxon>
        <taxon>Pseudomonadati</taxon>
        <taxon>Bacteroidota</taxon>
        <taxon>Cytophagia</taxon>
        <taxon>Cytophagales</taxon>
        <taxon>Leadbetterellaceae</taxon>
        <taxon>Emticicia</taxon>
    </lineage>
</organism>
<dbReference type="PRINTS" id="PR01950">
    <property type="entry name" value="LANCSUPER"/>
</dbReference>
<keyword evidence="1" id="KW-0479">Metal-binding</keyword>
<protein>
    <recommendedName>
        <fullName evidence="4">Lanthionine synthetase C-like protein</fullName>
    </recommendedName>
</protein>
<reference evidence="2" key="1">
    <citation type="journal article" date="2014" name="Int. J. Syst. Evol. Microbiol.">
        <title>Complete genome sequence of Corynebacterium casei LMG S-19264T (=DSM 44701T), isolated from a smear-ripened cheese.</title>
        <authorList>
            <consortium name="US DOE Joint Genome Institute (JGI-PGF)"/>
            <person name="Walter F."/>
            <person name="Albersmeier A."/>
            <person name="Kalinowski J."/>
            <person name="Ruckert C."/>
        </authorList>
    </citation>
    <scope>NUCLEOTIDE SEQUENCE</scope>
    <source>
        <strain evidence="2">CGMCC 1.15958</strain>
    </source>
</reference>
<dbReference type="SMART" id="SM01260">
    <property type="entry name" value="LANC_like"/>
    <property type="match status" value="1"/>
</dbReference>
<dbReference type="GO" id="GO:0046872">
    <property type="term" value="F:metal ion binding"/>
    <property type="evidence" value="ECO:0007669"/>
    <property type="project" value="UniProtKB-KW"/>
</dbReference>
<accession>A0A916Z365</accession>
<keyword evidence="1" id="KW-0862">Zinc</keyword>
<evidence type="ECO:0000256" key="1">
    <source>
        <dbReference type="PIRSR" id="PIRSR607822-1"/>
    </source>
</evidence>
<feature type="binding site" evidence="1">
    <location>
        <position position="321"/>
    </location>
    <ligand>
        <name>Zn(2+)</name>
        <dbReference type="ChEBI" id="CHEBI:29105"/>
    </ligand>
</feature>
<dbReference type="SUPFAM" id="SSF158745">
    <property type="entry name" value="LanC-like"/>
    <property type="match status" value="1"/>
</dbReference>
<dbReference type="EMBL" id="BMKK01000011">
    <property type="protein sequence ID" value="GGD74508.1"/>
    <property type="molecule type" value="Genomic_DNA"/>
</dbReference>
<dbReference type="InterPro" id="IPR007822">
    <property type="entry name" value="LANC-like"/>
</dbReference>
<evidence type="ECO:0000313" key="2">
    <source>
        <dbReference type="EMBL" id="GGD74508.1"/>
    </source>
</evidence>
<gene>
    <name evidence="2" type="ORF">GCM10011514_43200</name>
</gene>
<dbReference type="PANTHER" id="PTHR12736">
    <property type="entry name" value="LANC-LIKE PROTEIN"/>
    <property type="match status" value="1"/>
</dbReference>